<reference evidence="3 4" key="1">
    <citation type="journal article" date="2018" name="Sci. Rep.">
        <title>Genomic signatures of local adaptation to the degree of environmental predictability in rotifers.</title>
        <authorList>
            <person name="Franch-Gras L."/>
            <person name="Hahn C."/>
            <person name="Garcia-Roger E.M."/>
            <person name="Carmona M.J."/>
            <person name="Serra M."/>
            <person name="Gomez A."/>
        </authorList>
    </citation>
    <scope>NUCLEOTIDE SEQUENCE [LARGE SCALE GENOMIC DNA]</scope>
    <source>
        <strain evidence="3">HYR1</strain>
    </source>
</reference>
<dbReference type="EMBL" id="REGN01012291">
    <property type="protein sequence ID" value="RMZ96263.1"/>
    <property type="molecule type" value="Genomic_DNA"/>
</dbReference>
<evidence type="ECO:0000313" key="3">
    <source>
        <dbReference type="EMBL" id="RMZ96263.1"/>
    </source>
</evidence>
<sequence length="189" mass="20681">MHHRIWAMCLIICLFDYIHLYDHGFIYMSVDQMIPSNDGIENIEPVLVKNKELMNTPENYYYKIKRVKSVRSKNDTMAQAGDLLKKLKNSVIETISGQDNSTIVAVTEASTTVATTVSVETTTLNSEPVLNTTAPVEPTTTPIPAETNPPAVNETEVTTTTIAPATTSKILDNITTQPASEPANNATIA</sequence>
<protein>
    <submittedName>
        <fullName evidence="3">Uncharacterized protein</fullName>
    </submittedName>
</protein>
<dbReference type="Proteomes" id="UP000276133">
    <property type="component" value="Unassembled WGS sequence"/>
</dbReference>
<evidence type="ECO:0000256" key="1">
    <source>
        <dbReference type="SAM" id="MobiDB-lite"/>
    </source>
</evidence>
<proteinExistence type="predicted"/>
<evidence type="ECO:0000256" key="2">
    <source>
        <dbReference type="SAM" id="SignalP"/>
    </source>
</evidence>
<feature type="chain" id="PRO_5017926555" evidence="2">
    <location>
        <begin position="21"/>
        <end position="189"/>
    </location>
</feature>
<gene>
    <name evidence="3" type="ORF">BpHYR1_004589</name>
</gene>
<organism evidence="3 4">
    <name type="scientific">Brachionus plicatilis</name>
    <name type="common">Marine rotifer</name>
    <name type="synonym">Brachionus muelleri</name>
    <dbReference type="NCBI Taxonomy" id="10195"/>
    <lineage>
        <taxon>Eukaryota</taxon>
        <taxon>Metazoa</taxon>
        <taxon>Spiralia</taxon>
        <taxon>Gnathifera</taxon>
        <taxon>Rotifera</taxon>
        <taxon>Eurotatoria</taxon>
        <taxon>Monogononta</taxon>
        <taxon>Pseudotrocha</taxon>
        <taxon>Ploima</taxon>
        <taxon>Brachionidae</taxon>
        <taxon>Brachionus</taxon>
    </lineage>
</organism>
<feature type="signal peptide" evidence="2">
    <location>
        <begin position="1"/>
        <end position="20"/>
    </location>
</feature>
<keyword evidence="4" id="KW-1185">Reference proteome</keyword>
<comment type="caution">
    <text evidence="3">The sequence shown here is derived from an EMBL/GenBank/DDBJ whole genome shotgun (WGS) entry which is preliminary data.</text>
</comment>
<evidence type="ECO:0000313" key="4">
    <source>
        <dbReference type="Proteomes" id="UP000276133"/>
    </source>
</evidence>
<feature type="region of interest" description="Disordered" evidence="1">
    <location>
        <begin position="130"/>
        <end position="151"/>
    </location>
</feature>
<dbReference type="AlphaFoldDB" id="A0A3M7PB58"/>
<keyword evidence="2" id="KW-0732">Signal</keyword>
<name>A0A3M7PB58_BRAPC</name>
<feature type="compositionally biased region" description="Polar residues" evidence="1">
    <location>
        <begin position="130"/>
        <end position="142"/>
    </location>
</feature>
<accession>A0A3M7PB58</accession>